<dbReference type="Proteomes" id="UP000198815">
    <property type="component" value="Unassembled WGS sequence"/>
</dbReference>
<sequence length="614" mass="66356">MGGDPLSGASASALLLDADAAWRCPVATHNWFDPAVSRPARDGSAGAAEASPLAEAPATTPGPEDLLERLGQWPGAVDLRGLAGDEEAAQVAATVAAVDRMAPVIVWPRLPHDMAGHRSGSPDALVLAGGPGGHASGYRPVLLVRHRVLQKSEHGDGPDAQLVGEGAAHIAVVGAVVRMSRERDLLRLAHHWRMLESLGWQAGGRPSGGLIGTDRVVPAPASGGQERPAGVGGAAAWTPVSGSPEGFASGGRALITWCALDAPVLRVFARTARSGWRRFSALERYDHEFEFRLHVARVALGRHGGGTGPEPAVRPVVVDECEGCPWWPVCRPRFDENDLSLHIDKARLDAREVSLLRAMGIQTIQQLASADIEALLPDYLPQVAHRAGGEKRLRVAARRARLLARGETLERTRPGAIELPPDGWSIDLDIETSVRDRVYLWGFLVSDPQDSAGSHYVHFSRFAVLDEAAERALAEEAMTWLVAQLEAHPEGRVYHYSDFEVVHIRRIAASGGLPQTVRAANRLTRTAFFDLFPVVRSNFFGAHGLGLKALAQSGAGFRWRDEEPGGLNSQRWFARAVGSADAVEKAALRRRVLEYNEDDTRATLALREWLRTLR</sequence>
<keyword evidence="4" id="KW-1185">Reference proteome</keyword>
<feature type="domain" description="YprB ribonuclease H-like" evidence="2">
    <location>
        <begin position="428"/>
        <end position="610"/>
    </location>
</feature>
<proteinExistence type="predicted"/>
<dbReference type="Pfam" id="PF13482">
    <property type="entry name" value="RNase_H_2"/>
    <property type="match status" value="1"/>
</dbReference>
<organism evidence="3 4">
    <name type="scientific">Propionibacterium cyclohexanicum</name>
    <dbReference type="NCBI Taxonomy" id="64702"/>
    <lineage>
        <taxon>Bacteria</taxon>
        <taxon>Bacillati</taxon>
        <taxon>Actinomycetota</taxon>
        <taxon>Actinomycetes</taxon>
        <taxon>Propionibacteriales</taxon>
        <taxon>Propionibacteriaceae</taxon>
        <taxon>Propionibacterium</taxon>
    </lineage>
</organism>
<dbReference type="NCBIfam" id="TIGR03491">
    <property type="entry name" value="TM0106 family RecB-like putative nuclease"/>
    <property type="match status" value="1"/>
</dbReference>
<dbReference type="RefSeq" id="WP_091970437.1">
    <property type="nucleotide sequence ID" value="NZ_FOGZ01000020.1"/>
</dbReference>
<dbReference type="OrthoDB" id="3274988at2"/>
<dbReference type="AlphaFoldDB" id="A0A1H9T955"/>
<dbReference type="SUPFAM" id="SSF53098">
    <property type="entry name" value="Ribonuclease H-like"/>
    <property type="match status" value="1"/>
</dbReference>
<accession>A0A1H9T955</accession>
<dbReference type="STRING" id="64702.SAMN05443377_1205"/>
<protein>
    <submittedName>
        <fullName evidence="3">RecB family nuclease, putative, TM0106 family</fullName>
    </submittedName>
</protein>
<evidence type="ECO:0000256" key="1">
    <source>
        <dbReference type="SAM" id="MobiDB-lite"/>
    </source>
</evidence>
<reference evidence="3 4" key="1">
    <citation type="submission" date="2016-10" db="EMBL/GenBank/DDBJ databases">
        <authorList>
            <person name="de Groot N.N."/>
        </authorList>
    </citation>
    <scope>NUCLEOTIDE SEQUENCE [LARGE SCALE GENOMIC DNA]</scope>
    <source>
        <strain evidence="3 4">DSM 16859</strain>
    </source>
</reference>
<evidence type="ECO:0000313" key="4">
    <source>
        <dbReference type="Proteomes" id="UP000198815"/>
    </source>
</evidence>
<dbReference type="EMBL" id="FOGZ01000020">
    <property type="protein sequence ID" value="SER93800.1"/>
    <property type="molecule type" value="Genomic_DNA"/>
</dbReference>
<dbReference type="InterPro" id="IPR012337">
    <property type="entry name" value="RNaseH-like_sf"/>
</dbReference>
<evidence type="ECO:0000313" key="3">
    <source>
        <dbReference type="EMBL" id="SER93800.1"/>
    </source>
</evidence>
<dbReference type="InterPro" id="IPR019993">
    <property type="entry name" value="RecB_nuclease_TM0106_put"/>
</dbReference>
<evidence type="ECO:0000259" key="2">
    <source>
        <dbReference type="Pfam" id="PF13482"/>
    </source>
</evidence>
<dbReference type="InterPro" id="IPR038720">
    <property type="entry name" value="YprB_RNase_H-like_dom"/>
</dbReference>
<gene>
    <name evidence="3" type="ORF">SAMN05443377_1205</name>
</gene>
<name>A0A1H9T955_9ACTN</name>
<feature type="region of interest" description="Disordered" evidence="1">
    <location>
        <begin position="39"/>
        <end position="64"/>
    </location>
</feature>
<feature type="compositionally biased region" description="Low complexity" evidence="1">
    <location>
        <begin position="43"/>
        <end position="58"/>
    </location>
</feature>